<feature type="transmembrane region" description="Helical" evidence="1">
    <location>
        <begin position="176"/>
        <end position="196"/>
    </location>
</feature>
<protein>
    <recommendedName>
        <fullName evidence="4">Wzy</fullName>
    </recommendedName>
</protein>
<dbReference type="AlphaFoldDB" id="Q6FFU5"/>
<dbReference type="GeneID" id="45232607"/>
<name>Q6FFU5_ACIAD</name>
<dbReference type="InterPro" id="IPR049458">
    <property type="entry name" value="EpsG-like"/>
</dbReference>
<organism evidence="2 3">
    <name type="scientific">Acinetobacter baylyi (strain ATCC 33305 / BD413 / ADP1)</name>
    <dbReference type="NCBI Taxonomy" id="62977"/>
    <lineage>
        <taxon>Bacteria</taxon>
        <taxon>Pseudomonadati</taxon>
        <taxon>Pseudomonadota</taxon>
        <taxon>Gammaproteobacteria</taxon>
        <taxon>Moraxellales</taxon>
        <taxon>Moraxellaceae</taxon>
        <taxon>Acinetobacter</taxon>
    </lineage>
</organism>
<keyword evidence="1" id="KW-1133">Transmembrane helix</keyword>
<dbReference type="Pfam" id="PF14897">
    <property type="entry name" value="EpsG"/>
    <property type="match status" value="1"/>
</dbReference>
<feature type="transmembrane region" description="Helical" evidence="1">
    <location>
        <begin position="71"/>
        <end position="93"/>
    </location>
</feature>
<dbReference type="RefSeq" id="WP_011181961.1">
    <property type="nucleotide sequence ID" value="NC_005966.1"/>
</dbReference>
<accession>Q6FFU5</accession>
<evidence type="ECO:0000313" key="3">
    <source>
        <dbReference type="Proteomes" id="UP000000430"/>
    </source>
</evidence>
<keyword evidence="1" id="KW-0812">Transmembrane</keyword>
<feature type="transmembrane region" description="Helical" evidence="1">
    <location>
        <begin position="262"/>
        <end position="279"/>
    </location>
</feature>
<reference evidence="2 3" key="1">
    <citation type="journal article" date="2004" name="Nucleic Acids Res.">
        <title>Unique features revealed by the genome sequence of Acinetobacter sp. ADP1, a versatile and naturally transformation competent bacterium.</title>
        <authorList>
            <person name="Barbe V."/>
            <person name="Vallenet D."/>
            <person name="Fonknechten N."/>
            <person name="Kreimeyer A."/>
            <person name="Oztas S."/>
            <person name="Labarre L."/>
            <person name="Cruveiller S."/>
            <person name="Robert C."/>
            <person name="Duprat S."/>
            <person name="Wincker P."/>
            <person name="Ornston L.N."/>
            <person name="Weissenbach J."/>
            <person name="Marliere P."/>
            <person name="Cohen G.N."/>
            <person name="Medigue C."/>
        </authorList>
    </citation>
    <scope>NUCLEOTIDE SEQUENCE [LARGE SCALE GENOMIC DNA]</scope>
    <source>
        <strain evidence="3">ATCC 33305 / BD413 / ADP1</strain>
    </source>
</reference>
<feature type="transmembrane region" description="Helical" evidence="1">
    <location>
        <begin position="100"/>
        <end position="117"/>
    </location>
</feature>
<keyword evidence="1" id="KW-0472">Membrane</keyword>
<dbReference type="BioCyc" id="ASP62977:ACIAD_RS00385-MONOMER"/>
<feature type="transmembrane region" description="Helical" evidence="1">
    <location>
        <begin position="285"/>
        <end position="304"/>
    </location>
</feature>
<dbReference type="EMBL" id="CR543861">
    <property type="protein sequence ID" value="CAG67062.1"/>
    <property type="molecule type" value="Genomic_DNA"/>
</dbReference>
<evidence type="ECO:0000313" key="2">
    <source>
        <dbReference type="EMBL" id="CAG67062.1"/>
    </source>
</evidence>
<dbReference type="STRING" id="202950.GCA_001485005_01822"/>
<feature type="transmembrane region" description="Helical" evidence="1">
    <location>
        <begin position="123"/>
        <end position="139"/>
    </location>
</feature>
<feature type="transmembrane region" description="Helical" evidence="1">
    <location>
        <begin position="208"/>
        <end position="231"/>
    </location>
</feature>
<evidence type="ECO:0008006" key="4">
    <source>
        <dbReference type="Google" id="ProtNLM"/>
    </source>
</evidence>
<dbReference type="KEGG" id="aci:ACIAD0083"/>
<dbReference type="Proteomes" id="UP000000430">
    <property type="component" value="Chromosome"/>
</dbReference>
<evidence type="ECO:0000256" key="1">
    <source>
        <dbReference type="SAM" id="Phobius"/>
    </source>
</evidence>
<feature type="transmembrane region" description="Helical" evidence="1">
    <location>
        <begin position="12"/>
        <end position="29"/>
    </location>
</feature>
<dbReference type="HOGENOM" id="CLU_841655_0_0_6"/>
<feature type="transmembrane region" description="Helical" evidence="1">
    <location>
        <begin position="146"/>
        <end position="170"/>
    </location>
</feature>
<dbReference type="eggNOG" id="ENOG502ZC5Y">
    <property type="taxonomic scope" value="Bacteria"/>
</dbReference>
<proteinExistence type="predicted"/>
<sequence length="321" mass="38244">MNISNDNIIFKNFSYYFIFIPILIFLVGLKDNSIWLDYYVYVDYFNQASASSFNEIIFSLKDPFFLIINKFFSGFGFNVFVFFCAASTLYLKFSAFAKSTHNIIALLFLYCSLYLFLHDYIQIRIALALALALYAIYSVRSSIIKYIFLFSSVLVHLSIFPLVITYLFSIKKITKLSIFLYVIFNLCFIYYIKIFGGERVESYIDSDVYNYFNFFALLPMLQLFFLIYVSLKFKSKVFSFEYFSTLMGVVLYYSLYQLPAVSTRFFEMFSIIFIIYLSNLYKRDYFFLIIYFSYLFVCFYNLLIKPGAILNQKFNFFLNFF</sequence>
<gene>
    <name evidence="2" type="ordered locus">ACIAD0083</name>
</gene>